<dbReference type="EMBL" id="BSOT01000010">
    <property type="protein sequence ID" value="GLR72492.1"/>
    <property type="molecule type" value="Genomic_DNA"/>
</dbReference>
<dbReference type="Proteomes" id="UP001156601">
    <property type="component" value="Unassembled WGS sequence"/>
</dbReference>
<evidence type="ECO:0000259" key="2">
    <source>
        <dbReference type="Pfam" id="PF04024"/>
    </source>
</evidence>
<feature type="domain" description="Phage shock protein PspC N-terminal" evidence="2">
    <location>
        <begin position="8"/>
        <end position="63"/>
    </location>
</feature>
<name>A0AA37SYL5_9ALTE</name>
<dbReference type="Pfam" id="PF04024">
    <property type="entry name" value="PspC"/>
    <property type="match status" value="1"/>
</dbReference>
<evidence type="ECO:0000313" key="3">
    <source>
        <dbReference type="EMBL" id="GLR72492.1"/>
    </source>
</evidence>
<reference evidence="3" key="2">
    <citation type="submission" date="2023-01" db="EMBL/GenBank/DDBJ databases">
        <title>Draft genome sequence of Agaribacter marinus strain NBRC 110023.</title>
        <authorList>
            <person name="Sun Q."/>
            <person name="Mori K."/>
        </authorList>
    </citation>
    <scope>NUCLEOTIDE SEQUENCE</scope>
    <source>
        <strain evidence="3">NBRC 110023</strain>
    </source>
</reference>
<evidence type="ECO:0000313" key="4">
    <source>
        <dbReference type="Proteomes" id="UP001156601"/>
    </source>
</evidence>
<keyword evidence="1" id="KW-0812">Transmembrane</keyword>
<dbReference type="InterPro" id="IPR007168">
    <property type="entry name" value="Phageshock_PspC_N"/>
</dbReference>
<keyword evidence="1" id="KW-0472">Membrane</keyword>
<sequence>MKTVINDKRFFRDPHKAKISGVCAGLAKQVDVDPWWVRGAAVAAFIFAPIPVALAYVLAILLLRYRY</sequence>
<organism evidence="3 4">
    <name type="scientific">Agaribacter marinus</name>
    <dbReference type="NCBI Taxonomy" id="1431249"/>
    <lineage>
        <taxon>Bacteria</taxon>
        <taxon>Pseudomonadati</taxon>
        <taxon>Pseudomonadota</taxon>
        <taxon>Gammaproteobacteria</taxon>
        <taxon>Alteromonadales</taxon>
        <taxon>Alteromonadaceae</taxon>
        <taxon>Agaribacter</taxon>
    </lineage>
</organism>
<gene>
    <name evidence="3" type="ORF">GCM10007852_34000</name>
</gene>
<keyword evidence="4" id="KW-1185">Reference proteome</keyword>
<proteinExistence type="predicted"/>
<protein>
    <recommendedName>
        <fullName evidence="2">Phage shock protein PspC N-terminal domain-containing protein</fullName>
    </recommendedName>
</protein>
<evidence type="ECO:0000256" key="1">
    <source>
        <dbReference type="SAM" id="Phobius"/>
    </source>
</evidence>
<comment type="caution">
    <text evidence="3">The sequence shown here is derived from an EMBL/GenBank/DDBJ whole genome shotgun (WGS) entry which is preliminary data.</text>
</comment>
<dbReference type="RefSeq" id="WP_284218908.1">
    <property type="nucleotide sequence ID" value="NZ_BSOT01000010.1"/>
</dbReference>
<dbReference type="AlphaFoldDB" id="A0AA37SYL5"/>
<accession>A0AA37SYL5</accession>
<reference evidence="3" key="1">
    <citation type="journal article" date="2014" name="Int. J. Syst. Evol. Microbiol.">
        <title>Complete genome sequence of Corynebacterium casei LMG S-19264T (=DSM 44701T), isolated from a smear-ripened cheese.</title>
        <authorList>
            <consortium name="US DOE Joint Genome Institute (JGI-PGF)"/>
            <person name="Walter F."/>
            <person name="Albersmeier A."/>
            <person name="Kalinowski J."/>
            <person name="Ruckert C."/>
        </authorList>
    </citation>
    <scope>NUCLEOTIDE SEQUENCE</scope>
    <source>
        <strain evidence="3">NBRC 110023</strain>
    </source>
</reference>
<feature type="transmembrane region" description="Helical" evidence="1">
    <location>
        <begin position="35"/>
        <end position="63"/>
    </location>
</feature>
<keyword evidence="1" id="KW-1133">Transmembrane helix</keyword>